<accession>A0A7H0HGN6</accession>
<keyword evidence="2" id="KW-1185">Reference proteome</keyword>
<name>A0A7H0HGN6_9BURK</name>
<dbReference type="Proteomes" id="UP000516057">
    <property type="component" value="Chromosome"/>
</dbReference>
<dbReference type="RefSeq" id="WP_187736684.1">
    <property type="nucleotide sequence ID" value="NZ_CP060790.1"/>
</dbReference>
<evidence type="ECO:0000313" key="1">
    <source>
        <dbReference type="EMBL" id="QNP59702.1"/>
    </source>
</evidence>
<organism evidence="1 2">
    <name type="scientific">Paenacidovorax monticola</name>
    <dbReference type="NCBI Taxonomy" id="1926868"/>
    <lineage>
        <taxon>Bacteria</taxon>
        <taxon>Pseudomonadati</taxon>
        <taxon>Pseudomonadota</taxon>
        <taxon>Betaproteobacteria</taxon>
        <taxon>Burkholderiales</taxon>
        <taxon>Comamonadaceae</taxon>
        <taxon>Paenacidovorax</taxon>
    </lineage>
</organism>
<evidence type="ECO:0000313" key="2">
    <source>
        <dbReference type="Proteomes" id="UP000516057"/>
    </source>
</evidence>
<reference evidence="1 2" key="1">
    <citation type="submission" date="2020-08" db="EMBL/GenBank/DDBJ databases">
        <title>Genome sequence of Acidovorax monticola KACC 19171T.</title>
        <authorList>
            <person name="Hyun D.-W."/>
            <person name="Bae J.-W."/>
        </authorList>
    </citation>
    <scope>NUCLEOTIDE SEQUENCE [LARGE SCALE GENOMIC DNA]</scope>
    <source>
        <strain evidence="1 2">KACC 19171</strain>
    </source>
</reference>
<gene>
    <name evidence="1" type="ORF">H9L24_01450</name>
</gene>
<dbReference type="KEGG" id="amon:H9L24_01450"/>
<dbReference type="EMBL" id="CP060790">
    <property type="protein sequence ID" value="QNP59702.1"/>
    <property type="molecule type" value="Genomic_DNA"/>
</dbReference>
<protein>
    <submittedName>
        <fullName evidence="1">Uncharacterized protein</fullName>
    </submittedName>
</protein>
<dbReference type="AlphaFoldDB" id="A0A7H0HGN6"/>
<proteinExistence type="predicted"/>
<sequence length="165" mass="18279">MKWLQRLKAAAKARTDATKPTEPGYVGFVACPDGPSENFIAPEQPPANEATSDPDRWCWPHGAAMNTTEIDAFTARLARFSEKGLNLDDAEALANKLVRRDREMDDRRNCMECVHLQGAGRWRCSNTVMAGIGQHTADTQLPSSLTHQLQRCAGFINFYSQGNTP</sequence>